<sequence length="127" mass="14521">MNLNETSELHIFVDVCNGTFAAFVFDRSDLGSESKVTLIRAKNRLATVKPLIIPRLEFVACCIEAKLVNTLQGRSVWRALKSHSGSYSIVALWWIKEFGEWSVFVANRVKHIRELTGFFHGDMYQEI</sequence>
<dbReference type="InterPro" id="IPR008042">
    <property type="entry name" value="Retrotrans_Pao"/>
</dbReference>
<keyword evidence="2" id="KW-1185">Reference proteome</keyword>
<protein>
    <submittedName>
        <fullName evidence="1">Uncharacterized protein</fullName>
    </submittedName>
</protein>
<dbReference type="EMBL" id="BMAW01081378">
    <property type="protein sequence ID" value="GFU24215.1"/>
    <property type="molecule type" value="Genomic_DNA"/>
</dbReference>
<dbReference type="AlphaFoldDB" id="A0A8X6QIL5"/>
<gene>
    <name evidence="1" type="primary">AVEN_95706_1</name>
    <name evidence="1" type="ORF">NPIL_474221</name>
</gene>
<name>A0A8X6QIL5_NEPPI</name>
<dbReference type="OrthoDB" id="8037279at2759"/>
<organism evidence="1 2">
    <name type="scientific">Nephila pilipes</name>
    <name type="common">Giant wood spider</name>
    <name type="synonym">Nephila maculata</name>
    <dbReference type="NCBI Taxonomy" id="299642"/>
    <lineage>
        <taxon>Eukaryota</taxon>
        <taxon>Metazoa</taxon>
        <taxon>Ecdysozoa</taxon>
        <taxon>Arthropoda</taxon>
        <taxon>Chelicerata</taxon>
        <taxon>Arachnida</taxon>
        <taxon>Araneae</taxon>
        <taxon>Araneomorphae</taxon>
        <taxon>Entelegynae</taxon>
        <taxon>Araneoidea</taxon>
        <taxon>Nephilidae</taxon>
        <taxon>Nephila</taxon>
    </lineage>
</organism>
<dbReference type="Proteomes" id="UP000887013">
    <property type="component" value="Unassembled WGS sequence"/>
</dbReference>
<comment type="caution">
    <text evidence="1">The sequence shown here is derived from an EMBL/GenBank/DDBJ whole genome shotgun (WGS) entry which is preliminary data.</text>
</comment>
<evidence type="ECO:0000313" key="1">
    <source>
        <dbReference type="EMBL" id="GFU24215.1"/>
    </source>
</evidence>
<proteinExistence type="predicted"/>
<evidence type="ECO:0000313" key="2">
    <source>
        <dbReference type="Proteomes" id="UP000887013"/>
    </source>
</evidence>
<reference evidence="1" key="1">
    <citation type="submission" date="2020-08" db="EMBL/GenBank/DDBJ databases">
        <title>Multicomponent nature underlies the extraordinary mechanical properties of spider dragline silk.</title>
        <authorList>
            <person name="Kono N."/>
            <person name="Nakamura H."/>
            <person name="Mori M."/>
            <person name="Yoshida Y."/>
            <person name="Ohtoshi R."/>
            <person name="Malay A.D."/>
            <person name="Moran D.A.P."/>
            <person name="Tomita M."/>
            <person name="Numata K."/>
            <person name="Arakawa K."/>
        </authorList>
    </citation>
    <scope>NUCLEOTIDE SEQUENCE</scope>
</reference>
<dbReference type="Pfam" id="PF05380">
    <property type="entry name" value="Peptidase_A17"/>
    <property type="match status" value="1"/>
</dbReference>
<accession>A0A8X6QIL5</accession>